<evidence type="ECO:0000313" key="2">
    <source>
        <dbReference type="EMBL" id="OUR97003.1"/>
    </source>
</evidence>
<feature type="transmembrane region" description="Helical" evidence="1">
    <location>
        <begin position="50"/>
        <end position="70"/>
    </location>
</feature>
<dbReference type="AlphaFoldDB" id="A0A1Y5F7Z7"/>
<evidence type="ECO:0000313" key="3">
    <source>
        <dbReference type="Proteomes" id="UP000196531"/>
    </source>
</evidence>
<gene>
    <name evidence="2" type="ORF">A9Q84_11755</name>
</gene>
<accession>A0A1Y5F7Z7</accession>
<evidence type="ECO:0000256" key="1">
    <source>
        <dbReference type="SAM" id="Phobius"/>
    </source>
</evidence>
<evidence type="ECO:0008006" key="4">
    <source>
        <dbReference type="Google" id="ProtNLM"/>
    </source>
</evidence>
<reference evidence="3" key="1">
    <citation type="journal article" date="2017" name="Proc. Natl. Acad. Sci. U.S.A.">
        <title>Simulation of Deepwater Horizon oil plume reveals substrate specialization within a complex community of hydrocarbon-degraders.</title>
        <authorList>
            <person name="Hu P."/>
            <person name="Dubinsky E.A."/>
            <person name="Probst A.J."/>
            <person name="Wang J."/>
            <person name="Sieber C.M.K."/>
            <person name="Tom L.M."/>
            <person name="Gardinali P."/>
            <person name="Banfield J.F."/>
            <person name="Atlas R.M."/>
            <person name="Andersen G.L."/>
        </authorList>
    </citation>
    <scope>NUCLEOTIDE SEQUENCE [LARGE SCALE GENOMIC DNA]</scope>
</reference>
<dbReference type="Proteomes" id="UP000196531">
    <property type="component" value="Unassembled WGS sequence"/>
</dbReference>
<organism evidence="2 3">
    <name type="scientific">Halobacteriovorax marinus</name>
    <dbReference type="NCBI Taxonomy" id="97084"/>
    <lineage>
        <taxon>Bacteria</taxon>
        <taxon>Pseudomonadati</taxon>
        <taxon>Bdellovibrionota</taxon>
        <taxon>Bacteriovoracia</taxon>
        <taxon>Bacteriovoracales</taxon>
        <taxon>Halobacteriovoraceae</taxon>
        <taxon>Halobacteriovorax</taxon>
    </lineage>
</organism>
<proteinExistence type="predicted"/>
<name>A0A1Y5F7Z7_9BACT</name>
<comment type="caution">
    <text evidence="2">The sequence shown here is derived from an EMBL/GenBank/DDBJ whole genome shotgun (WGS) entry which is preliminary data.</text>
</comment>
<sequence>MRKILIKQFDDFIFRQLDAAKESQLRLKINETLNSLSEHQLKILSQTSSYVFIALPLFALMIMSISNSILRSKIELKEQILTEVEYYTSKKSEVETVGRRIISPHQINNKGALITRLKRLAQRKSIDTNSINVLSFEALEKSGNISKSEATIKISKFTSKNLSDYILGLLQSEKVKIFEISLKRDNKKELISGVVKFTHYGKAGK</sequence>
<protein>
    <recommendedName>
        <fullName evidence="4">General secretion pathway protein M</fullName>
    </recommendedName>
</protein>
<dbReference type="EMBL" id="MAAO01000006">
    <property type="protein sequence ID" value="OUR97003.1"/>
    <property type="molecule type" value="Genomic_DNA"/>
</dbReference>
<keyword evidence="1" id="KW-1133">Transmembrane helix</keyword>
<keyword evidence="1" id="KW-0812">Transmembrane</keyword>
<keyword evidence="1" id="KW-0472">Membrane</keyword>